<evidence type="ECO:0000256" key="6">
    <source>
        <dbReference type="ARBA" id="ARBA00023242"/>
    </source>
</evidence>
<feature type="compositionally biased region" description="Polar residues" evidence="8">
    <location>
        <begin position="1167"/>
        <end position="1183"/>
    </location>
</feature>
<feature type="region of interest" description="Disordered" evidence="8">
    <location>
        <begin position="1783"/>
        <end position="1923"/>
    </location>
</feature>
<feature type="compositionally biased region" description="Basic and acidic residues" evidence="8">
    <location>
        <begin position="1267"/>
        <end position="1276"/>
    </location>
</feature>
<feature type="compositionally biased region" description="Basic and acidic residues" evidence="8">
    <location>
        <begin position="2198"/>
        <end position="2214"/>
    </location>
</feature>
<dbReference type="GO" id="GO:0033557">
    <property type="term" value="C:Slx1-Slx4 complex"/>
    <property type="evidence" value="ECO:0007669"/>
    <property type="project" value="InterPro"/>
</dbReference>
<feature type="compositionally biased region" description="Polar residues" evidence="8">
    <location>
        <begin position="704"/>
        <end position="717"/>
    </location>
</feature>
<dbReference type="SUPFAM" id="SSF54695">
    <property type="entry name" value="POZ domain"/>
    <property type="match status" value="1"/>
</dbReference>
<keyword evidence="6" id="KW-0539">Nucleus</keyword>
<feature type="region of interest" description="Disordered" evidence="8">
    <location>
        <begin position="2123"/>
        <end position="2241"/>
    </location>
</feature>
<feature type="region of interest" description="Disordered" evidence="8">
    <location>
        <begin position="2022"/>
        <end position="2047"/>
    </location>
</feature>
<dbReference type="CDD" id="cd18186">
    <property type="entry name" value="BTB_POZ_ZBTB_KLHL-like"/>
    <property type="match status" value="1"/>
</dbReference>
<feature type="compositionally biased region" description="Polar residues" evidence="8">
    <location>
        <begin position="659"/>
        <end position="673"/>
    </location>
</feature>
<feature type="region of interest" description="Disordered" evidence="8">
    <location>
        <begin position="1419"/>
        <end position="1470"/>
    </location>
</feature>
<feature type="region of interest" description="Disordered" evidence="8">
    <location>
        <begin position="918"/>
        <end position="942"/>
    </location>
</feature>
<feature type="compositionally biased region" description="Basic and acidic residues" evidence="8">
    <location>
        <begin position="1324"/>
        <end position="1340"/>
    </location>
</feature>
<feature type="compositionally biased region" description="Polar residues" evidence="8">
    <location>
        <begin position="1859"/>
        <end position="1873"/>
    </location>
</feature>
<feature type="compositionally biased region" description="Basic residues" evidence="8">
    <location>
        <begin position="2335"/>
        <end position="2348"/>
    </location>
</feature>
<feature type="compositionally biased region" description="Polar residues" evidence="8">
    <location>
        <begin position="1191"/>
        <end position="1201"/>
    </location>
</feature>
<feature type="compositionally biased region" description="Polar residues" evidence="8">
    <location>
        <begin position="1886"/>
        <end position="1895"/>
    </location>
</feature>
<reference evidence="10" key="1">
    <citation type="submission" date="2021-05" db="EMBL/GenBank/DDBJ databases">
        <authorList>
            <person name="Alioto T."/>
            <person name="Alioto T."/>
            <person name="Gomez Garrido J."/>
        </authorList>
    </citation>
    <scope>NUCLEOTIDE SEQUENCE</scope>
</reference>
<feature type="compositionally biased region" description="Polar residues" evidence="8">
    <location>
        <begin position="1278"/>
        <end position="1288"/>
    </location>
</feature>
<feature type="compositionally biased region" description="Polar residues" evidence="8">
    <location>
        <begin position="2024"/>
        <end position="2033"/>
    </location>
</feature>
<evidence type="ECO:0000256" key="7">
    <source>
        <dbReference type="ARBA" id="ARBA00029496"/>
    </source>
</evidence>
<proteinExistence type="inferred from homology"/>
<dbReference type="GO" id="GO:0006281">
    <property type="term" value="P:DNA repair"/>
    <property type="evidence" value="ECO:0007669"/>
    <property type="project" value="UniProtKB-KW"/>
</dbReference>
<feature type="compositionally biased region" description="Polar residues" evidence="8">
    <location>
        <begin position="1304"/>
        <end position="1323"/>
    </location>
</feature>
<dbReference type="GO" id="GO:0006260">
    <property type="term" value="P:DNA replication"/>
    <property type="evidence" value="ECO:0007669"/>
    <property type="project" value="InterPro"/>
</dbReference>
<dbReference type="CDD" id="cd22999">
    <property type="entry name" value="SAP_SLX4"/>
    <property type="match status" value="1"/>
</dbReference>
<evidence type="ECO:0000256" key="8">
    <source>
        <dbReference type="SAM" id="MobiDB-lite"/>
    </source>
</evidence>
<comment type="similarity">
    <text evidence="2">Belongs to the SLX4 family.</text>
</comment>
<feature type="compositionally biased region" description="Low complexity" evidence="8">
    <location>
        <begin position="1424"/>
        <end position="1440"/>
    </location>
</feature>
<protein>
    <recommendedName>
        <fullName evidence="7">Structure-specific endonuclease subunit SLX4</fullName>
    </recommendedName>
</protein>
<feature type="region of interest" description="Disordered" evidence="8">
    <location>
        <begin position="182"/>
        <end position="211"/>
    </location>
</feature>
<feature type="region of interest" description="Disordered" evidence="8">
    <location>
        <begin position="2335"/>
        <end position="2380"/>
    </location>
</feature>
<feature type="compositionally biased region" description="Basic and acidic residues" evidence="8">
    <location>
        <begin position="50"/>
        <end position="74"/>
    </location>
</feature>
<organism evidence="10">
    <name type="scientific">Cacopsylla melanoneura</name>
    <dbReference type="NCBI Taxonomy" id="428564"/>
    <lineage>
        <taxon>Eukaryota</taxon>
        <taxon>Metazoa</taxon>
        <taxon>Ecdysozoa</taxon>
        <taxon>Arthropoda</taxon>
        <taxon>Hexapoda</taxon>
        <taxon>Insecta</taxon>
        <taxon>Pterygota</taxon>
        <taxon>Neoptera</taxon>
        <taxon>Paraneoptera</taxon>
        <taxon>Hemiptera</taxon>
        <taxon>Sternorrhyncha</taxon>
        <taxon>Psylloidea</taxon>
        <taxon>Psyllidae</taxon>
        <taxon>Psyllinae</taxon>
        <taxon>Cacopsylla</taxon>
    </lineage>
</organism>
<feature type="compositionally biased region" description="Basic and acidic residues" evidence="8">
    <location>
        <begin position="1897"/>
        <end position="1907"/>
    </location>
</feature>
<dbReference type="EMBL" id="HBUF01079866">
    <property type="protein sequence ID" value="CAG6632464.1"/>
    <property type="molecule type" value="Transcribed_RNA"/>
</dbReference>
<feature type="region of interest" description="Disordered" evidence="8">
    <location>
        <begin position="1267"/>
        <end position="1288"/>
    </location>
</feature>
<feature type="compositionally biased region" description="Polar residues" evidence="8">
    <location>
        <begin position="2360"/>
        <end position="2380"/>
    </location>
</feature>
<keyword evidence="10" id="KW-0378">Hydrolase</keyword>
<evidence type="ECO:0000256" key="5">
    <source>
        <dbReference type="ARBA" id="ARBA00023204"/>
    </source>
</evidence>
<feature type="region of interest" description="Disordered" evidence="8">
    <location>
        <begin position="1"/>
        <end position="95"/>
    </location>
</feature>
<keyword evidence="10" id="KW-0255">Endonuclease</keyword>
<dbReference type="Gene3D" id="3.30.710.10">
    <property type="entry name" value="Potassium Channel Kv1.1, Chain A"/>
    <property type="match status" value="1"/>
</dbReference>
<dbReference type="PANTHER" id="PTHR21541">
    <property type="entry name" value="BTB POZ DOMAIN CONTAINING 12"/>
    <property type="match status" value="1"/>
</dbReference>
<comment type="subcellular location">
    <subcellularLocation>
        <location evidence="1">Nucleus</location>
    </subcellularLocation>
</comment>
<dbReference type="InterPro" id="IPR018574">
    <property type="entry name" value="Structure-sp_endonuc_su_Slx4"/>
</dbReference>
<dbReference type="Pfam" id="PF09494">
    <property type="entry name" value="Slx4"/>
    <property type="match status" value="1"/>
</dbReference>
<evidence type="ECO:0000256" key="3">
    <source>
        <dbReference type="ARBA" id="ARBA00022763"/>
    </source>
</evidence>
<keyword evidence="4" id="KW-0233">DNA recombination</keyword>
<feature type="compositionally biased region" description="Basic and acidic residues" evidence="8">
    <location>
        <begin position="678"/>
        <end position="702"/>
    </location>
</feature>
<accession>A0A8D8QIG3</accession>
<keyword evidence="10" id="KW-0540">Nuclease</keyword>
<feature type="domain" description="BTB" evidence="9">
    <location>
        <begin position="470"/>
        <end position="539"/>
    </location>
</feature>
<sequence length="2380" mass="267203">MEEKKSIYFQRPNKKQEEKSTKPPSSDPDSEEESFSDVFKLKKCSKSGKAKSDSDPGRVEQASKSKHGRLDQLKKNKQGLSDGELSGTEQPSQVDWKHLKSQLRKIDVSSEAEDKSDPDSDEITDEIYEKILKCPLCGKKMKDNSNLWKVNHLKQCASKHKVTTQNLLRALKLQIKQDEEREALGLPKMKTDKPASSSRRPTANPLVKQMSSKDPSIQLAMALSASLQEAQEAAIIEETSNLFDAGLETEALECAKTLGKLPLCQFPKPGITTKDKKLKSTSVPVLLSRSKEERDRIVSDRVANFVLVQEELFLPPLPSESYQIKSKPLRKYVVPNAPSWELNQIETSDDSKHYTATYLQYGSPEKILTSRSNKENISSREQQYSQEEQRILHELESLFNDLKSKQIVVPNEQSSSASSRNSCSTLKRENLVKDMGKENIALSHREKLQMKELKLLSRNLGAMIGKQSLSDITIYTKEELAIPCHKLILMSRIPAMMKEVIRETDNSGKMSEMLMWNMEKKLCLTVLKYVYSGVIDFDAIRNLDDCQTDELKQFCETFQIQVLCKELEINKARNFNQPIDEKSEHFEEASDMNTEDTAKEKSLSRWLNKLKSRDMNTWRSNFRTRFNKIERSIKFDDNNVAGNKSNEDQMDVDSEPNDAINSNRAKSIYNGSTDGDCDQTKSKKDSEHESESAEENCERNRNETISAHSESGTSSVSDWFKEKSKNVNKAEAHSVLEEKRIVYADKFDNTEKSESDDDKALFVKSGGQPNVKPKVSDHYDSDIYDQETLPSFKTSDSETIANSDTEVRLSLKTKSIYEKNTFCYTSDKFSTSPVNKITLSQQTLCGSPELFSESDADEDNDKNALNILRSKTTTQSNLNKLINMMEEDIEPVCASSQNGEDAKKRKRDLSLSPLDTLKRSKQTSTVNNANPSYSKQVNKTSNTYSKQDEHIFSANNLTRKNNHSIPCVAGNTMKPVKTATRNLAIDFDKIEVDTSAPPQANKSLNLTVENLMLFNEINELSNEPRSSFFDKETMVARTENKEQSPRASSHGSSLFFEHLFNEKYGSGTKPTKKKDMSPEKINNITTRRPTQTKVRTKINQKDAPQSKPGRKKVPTPDFLKAKFEEAIIEIKSSGSESLTSYPTKALSQSYQFYKKLKKHTPPKRQTKSLTQPQRKVTPRSSIQLYRKRGPRNSNSNTNLFETDSSDEISMIAKRKPSLVLSPIPRVSLLGVASSVTQTTLDPIEKPSQLCISPSKGASRIPSAFHRIGTDHSEKPSHSMANFSPTSSEMSKDIIKLKTRIDGIVNSTSNSNSLKDDLISNSSNESDRPLARRRVNNDTKKPSGKSTTHNLGSVSRTLENPVIPNTSRRRKSSNSDTSADELNSSRPKVRGPRHSISSSGSLFEDIDCPERFVSSVMKTHPQLNSPQSKTQSSDQKSTCSTGVIPVLSPARDHESFHTATSSSSHREPSPVIEMVPSPQFFSPPMYIWDDPGYEDNMIPPNEDVIIPKPAPSHSDTNIPNSAAGYNENTEDAKEQNLGSKSSWLASANSNSHISVYSLRLSDMEQQNAITAFHEKLSNLSQPLENSQFLKRCNEYFGCKSSNSQINEPVTQATVVDKTKSPATIPRSSQGSNTTAVLQNMHLLPDVIINQPEGAMDDSSSESVWGKRSQYYQQSNRIYSDKPISLHSEEETEESVPSKKTVPNLRDKKSKAVTDSSDLEFNQTVIIQPNSPKKLLLMKQIKGKEGKKYASISSPESETYVNVITNSFSHSLPPCEALSNTIKHTRDDGNETFTETSRTKITKKTSKYLNMSPSNSDKESRSPLLQTYSSDESDTNEYKNSLTERKKLGMTKKPWLRAKTTKNNLMHDISNSSFSDSERPRAIKNNEKQNSSLSATDSDNDRQHNEKTKSPRAKGVSCSQPASFNVSHSIRQSEFRYLEERLRKTKTRQKGHELEETRIEENVLSFPTNTPISSHNADTARALTQLNPNPESEPTLLNVRKSLNFDHLLEDSLGINESYLSRLETQHGSTRTSNATRSPTYTRTALTTTSTSAAPATVMRTPAIAARSTVLDTSGVTPLADYSVMETPLLKKELNKYGLKPNLGKSKAKLLLRYIYNQTHPYVDSMEETSENTSNPQPKRRKTNQTSSKISDNIPPGRKTKTSSGRQLEHVDNLPPVNKLNPRSNEAGSSSRVLPVSKGGDSDGFSKARLEETKETLRRRRVESPVPSSDECNSSDSESSVTSMTAPCVYEESILFEHNINTSSPPSSQTTGGQNFLAEVDRILRSPDNYKKILRYEPIWLEHLHNNLKQRGVRCNVKQLMDYLDEKCITFRTIRQKPRVRQKPAKSNKRRTVESEGGVAGPSTSRARQYSSQPVTSSRRGR</sequence>
<feature type="region of interest" description="Disordered" evidence="8">
    <location>
        <begin position="1064"/>
        <end position="1115"/>
    </location>
</feature>
<feature type="compositionally biased region" description="Low complexity" evidence="8">
    <location>
        <begin position="2226"/>
        <end position="2241"/>
    </location>
</feature>
<feature type="compositionally biased region" description="Polar residues" evidence="8">
    <location>
        <begin position="2179"/>
        <end position="2190"/>
    </location>
</feature>
<evidence type="ECO:0000259" key="9">
    <source>
        <dbReference type="PROSITE" id="PS50097"/>
    </source>
</evidence>
<feature type="compositionally biased region" description="Polar residues" evidence="8">
    <location>
        <begin position="1343"/>
        <end position="1365"/>
    </location>
</feature>
<feature type="compositionally biased region" description="Low complexity" evidence="8">
    <location>
        <begin position="2034"/>
        <end position="2047"/>
    </location>
</feature>
<feature type="compositionally biased region" description="Basic residues" evidence="8">
    <location>
        <begin position="1157"/>
        <end position="1166"/>
    </location>
</feature>
<evidence type="ECO:0000256" key="1">
    <source>
        <dbReference type="ARBA" id="ARBA00004123"/>
    </source>
</evidence>
<feature type="compositionally biased region" description="Polar residues" evidence="8">
    <location>
        <begin position="922"/>
        <end position="942"/>
    </location>
</feature>
<feature type="region of interest" description="Disordered" evidence="8">
    <location>
        <begin position="1157"/>
        <end position="1201"/>
    </location>
</feature>
<dbReference type="GO" id="GO:0000712">
    <property type="term" value="P:resolution of meiotic recombination intermediates"/>
    <property type="evidence" value="ECO:0007669"/>
    <property type="project" value="TreeGrafter"/>
</dbReference>
<feature type="compositionally biased region" description="Basic and acidic residues" evidence="8">
    <location>
        <begin position="1874"/>
        <end position="1885"/>
    </location>
</feature>
<name>A0A8D8QIG3_9HEMI</name>
<dbReference type="PANTHER" id="PTHR21541:SF3">
    <property type="entry name" value="STRUCTURE-SPECIFIC ENDONUCLEASE SUBUNIT SLX4"/>
    <property type="match status" value="1"/>
</dbReference>
<keyword evidence="5" id="KW-0234">DNA repair</keyword>
<feature type="compositionally biased region" description="Polar residues" evidence="8">
    <location>
        <begin position="1373"/>
        <end position="1385"/>
    </location>
</feature>
<feature type="compositionally biased region" description="Polar residues" evidence="8">
    <location>
        <begin position="1080"/>
        <end position="1093"/>
    </location>
</feature>
<dbReference type="InterPro" id="IPR000210">
    <property type="entry name" value="BTB/POZ_dom"/>
</dbReference>
<evidence type="ECO:0000313" key="10">
    <source>
        <dbReference type="EMBL" id="CAG6632470.1"/>
    </source>
</evidence>
<dbReference type="PROSITE" id="PS50097">
    <property type="entry name" value="BTB"/>
    <property type="match status" value="1"/>
</dbReference>
<feature type="region of interest" description="Disordered" evidence="8">
    <location>
        <begin position="1304"/>
        <end position="1401"/>
    </location>
</feature>
<keyword evidence="3" id="KW-0227">DNA damage</keyword>
<feature type="region of interest" description="Disordered" evidence="8">
    <location>
        <begin position="1686"/>
        <end position="1713"/>
    </location>
</feature>
<dbReference type="EMBL" id="HBUF01079867">
    <property type="protein sequence ID" value="CAG6632467.1"/>
    <property type="molecule type" value="Transcribed_RNA"/>
</dbReference>
<dbReference type="InterPro" id="IPR011333">
    <property type="entry name" value="SKP1/BTB/POZ_sf"/>
</dbReference>
<evidence type="ECO:0000256" key="4">
    <source>
        <dbReference type="ARBA" id="ARBA00023172"/>
    </source>
</evidence>
<feature type="compositionally biased region" description="Basic residues" evidence="8">
    <location>
        <begin position="1846"/>
        <end position="1858"/>
    </location>
</feature>
<dbReference type="GO" id="GO:0004519">
    <property type="term" value="F:endonuclease activity"/>
    <property type="evidence" value="ECO:0007669"/>
    <property type="project" value="UniProtKB-KW"/>
</dbReference>
<feature type="compositionally biased region" description="Basic and acidic residues" evidence="8">
    <location>
        <begin position="182"/>
        <end position="193"/>
    </location>
</feature>
<dbReference type="EMBL" id="HBUF01079868">
    <property type="protein sequence ID" value="CAG6632470.1"/>
    <property type="molecule type" value="Transcribed_RNA"/>
</dbReference>
<feature type="region of interest" description="Disordered" evidence="8">
    <location>
        <begin position="638"/>
        <end position="717"/>
    </location>
</feature>
<evidence type="ECO:0000256" key="2">
    <source>
        <dbReference type="ARBA" id="ARBA00006661"/>
    </source>
</evidence>